<protein>
    <submittedName>
        <fullName evidence="12">Chymotrypsinogen A-like isoform X3</fullName>
    </submittedName>
</protein>
<gene>
    <name evidence="12" type="primary">LOC118427714</name>
</gene>
<keyword evidence="3 7" id="KW-0720">Serine protease</keyword>
<dbReference type="GO" id="GO:0004252">
    <property type="term" value="F:serine-type endopeptidase activity"/>
    <property type="evidence" value="ECO:0007669"/>
    <property type="project" value="InterPro"/>
</dbReference>
<evidence type="ECO:0000259" key="10">
    <source>
        <dbReference type="PROSITE" id="PS50240"/>
    </source>
</evidence>
<feature type="signal peptide" evidence="8">
    <location>
        <begin position="1"/>
        <end position="16"/>
    </location>
</feature>
<evidence type="ECO:0000256" key="2">
    <source>
        <dbReference type="ARBA" id="ARBA00022801"/>
    </source>
</evidence>
<keyword evidence="11" id="KW-1185">Reference proteome</keyword>
<evidence type="ECO:0000313" key="12">
    <source>
        <dbReference type="RefSeq" id="XP_035693521.1"/>
    </source>
</evidence>
<keyword evidence="8" id="KW-0732">Signal</keyword>
<evidence type="ECO:0000313" key="11">
    <source>
        <dbReference type="Proteomes" id="UP000001554"/>
    </source>
</evidence>
<dbReference type="SMART" id="SM00042">
    <property type="entry name" value="CUB"/>
    <property type="match status" value="1"/>
</dbReference>
<name>A0A9J7M2H7_BRAFL</name>
<dbReference type="InterPro" id="IPR001254">
    <property type="entry name" value="Trypsin_dom"/>
</dbReference>
<dbReference type="Proteomes" id="UP000001554">
    <property type="component" value="Chromosome 12"/>
</dbReference>
<dbReference type="InterPro" id="IPR035914">
    <property type="entry name" value="Sperma_CUB_dom_sf"/>
</dbReference>
<keyword evidence="1 7" id="KW-0645">Protease</keyword>
<dbReference type="FunFam" id="2.40.10.10:FF:000181">
    <property type="entry name" value="Chymotrypsinogen A"/>
    <property type="match status" value="1"/>
</dbReference>
<dbReference type="Gene3D" id="2.40.10.10">
    <property type="entry name" value="Trypsin-like serine proteases"/>
    <property type="match status" value="1"/>
</dbReference>
<dbReference type="Pfam" id="PF00431">
    <property type="entry name" value="CUB"/>
    <property type="match status" value="1"/>
</dbReference>
<dbReference type="PROSITE" id="PS01180">
    <property type="entry name" value="CUB"/>
    <property type="match status" value="1"/>
</dbReference>
<dbReference type="Gene3D" id="2.60.120.290">
    <property type="entry name" value="Spermadhesin, CUB domain"/>
    <property type="match status" value="1"/>
</dbReference>
<dbReference type="PRINTS" id="PR00722">
    <property type="entry name" value="CHYMOTRYPSIN"/>
</dbReference>
<reference evidence="11" key="1">
    <citation type="journal article" date="2020" name="Nat. Ecol. Evol.">
        <title>Deeply conserved synteny resolves early events in vertebrate evolution.</title>
        <authorList>
            <person name="Simakov O."/>
            <person name="Marletaz F."/>
            <person name="Yue J.X."/>
            <person name="O'Connell B."/>
            <person name="Jenkins J."/>
            <person name="Brandt A."/>
            <person name="Calef R."/>
            <person name="Tung C.H."/>
            <person name="Huang T.K."/>
            <person name="Schmutz J."/>
            <person name="Satoh N."/>
            <person name="Yu J.K."/>
            <person name="Putnam N.H."/>
            <person name="Green R.E."/>
            <person name="Rokhsar D.S."/>
        </authorList>
    </citation>
    <scope>NUCLEOTIDE SEQUENCE [LARGE SCALE GENOMIC DNA]</scope>
    <source>
        <strain evidence="11">S238N-H82</strain>
    </source>
</reference>
<sequence length="402" mass="43362">MIWFLCVLSLASYAKAQSCGGTFSGSSGTAASPNYPNSYGNDLNCEYSFPANGQLLQITFNSFQLEAASSWTGSCYDTVTVYDGGVRVGEYCGTNRPANIATRSAVTIEFTSDYSVAASGFSLSFSRGGEIITTTTLPPPTYAPGSCGTPAIQPRSSEMLRYDQAEGRIVNGDDATPHSWPWQVSLQTSTGWHYCGGSLLNEEWVVTAAHCDPSISGDYVILGEHDKGSAGEDIQRVRISQKLCHAQYDSNTIDYDICLLKLATPVQMSDTVHPVCLAASGDDASFPAGTRCMVSGWGLLRSNHQNTPNLLQQTELPLLDTQYCDRTYWNGYITDRMICAGAESSSSCMGDSGGPLVCQKDGAWNLVGVVSWGSSRCSTSYPGVYARVTNLRQWIDNTMSRN</sequence>
<keyword evidence="5" id="KW-1015">Disulfide bond</keyword>
<dbReference type="CDD" id="cd00190">
    <property type="entry name" value="Tryp_SPc"/>
    <property type="match status" value="1"/>
</dbReference>
<feature type="domain" description="Peptidase S1" evidence="10">
    <location>
        <begin position="169"/>
        <end position="400"/>
    </location>
</feature>
<keyword evidence="2 7" id="KW-0378">Hydrolase</keyword>
<dbReference type="AlphaFoldDB" id="A0A9J7M2H7"/>
<dbReference type="PANTHER" id="PTHR24252">
    <property type="entry name" value="ACROSIN-RELATED"/>
    <property type="match status" value="1"/>
</dbReference>
<dbReference type="PROSITE" id="PS00135">
    <property type="entry name" value="TRYPSIN_SER"/>
    <property type="match status" value="1"/>
</dbReference>
<evidence type="ECO:0000256" key="8">
    <source>
        <dbReference type="SAM" id="SignalP"/>
    </source>
</evidence>
<evidence type="ECO:0000256" key="5">
    <source>
        <dbReference type="ARBA" id="ARBA00023157"/>
    </source>
</evidence>
<evidence type="ECO:0000256" key="6">
    <source>
        <dbReference type="PROSITE-ProRule" id="PRU00059"/>
    </source>
</evidence>
<organism evidence="11 12">
    <name type="scientific">Branchiostoma floridae</name>
    <name type="common">Florida lancelet</name>
    <name type="synonym">Amphioxus</name>
    <dbReference type="NCBI Taxonomy" id="7739"/>
    <lineage>
        <taxon>Eukaryota</taxon>
        <taxon>Metazoa</taxon>
        <taxon>Chordata</taxon>
        <taxon>Cephalochordata</taxon>
        <taxon>Leptocardii</taxon>
        <taxon>Amphioxiformes</taxon>
        <taxon>Branchiostomatidae</taxon>
        <taxon>Branchiostoma</taxon>
    </lineage>
</organism>
<dbReference type="GO" id="GO:0006508">
    <property type="term" value="P:proteolysis"/>
    <property type="evidence" value="ECO:0007669"/>
    <property type="project" value="UniProtKB-KW"/>
</dbReference>
<dbReference type="PANTHER" id="PTHR24252:SF7">
    <property type="entry name" value="HYALIN"/>
    <property type="match status" value="1"/>
</dbReference>
<evidence type="ECO:0000256" key="7">
    <source>
        <dbReference type="RuleBase" id="RU363034"/>
    </source>
</evidence>
<dbReference type="FunFam" id="2.60.120.290:FF:000005">
    <property type="entry name" value="Procollagen C-endopeptidase enhancer 1"/>
    <property type="match status" value="1"/>
</dbReference>
<dbReference type="SMART" id="SM00020">
    <property type="entry name" value="Tryp_SPc"/>
    <property type="match status" value="1"/>
</dbReference>
<dbReference type="InterPro" id="IPR001314">
    <property type="entry name" value="Peptidase_S1A"/>
</dbReference>
<feature type="chain" id="PRO_5039911614" evidence="8">
    <location>
        <begin position="17"/>
        <end position="402"/>
    </location>
</feature>
<dbReference type="SUPFAM" id="SSF49854">
    <property type="entry name" value="Spermadhesin, CUB domain"/>
    <property type="match status" value="1"/>
</dbReference>
<reference evidence="12" key="2">
    <citation type="submission" date="2025-08" db="UniProtKB">
        <authorList>
            <consortium name="RefSeq"/>
        </authorList>
    </citation>
    <scope>IDENTIFICATION</scope>
    <source>
        <strain evidence="12">S238N-H82</strain>
        <tissue evidence="12">Testes</tissue>
    </source>
</reference>
<evidence type="ECO:0000256" key="4">
    <source>
        <dbReference type="ARBA" id="ARBA00023145"/>
    </source>
</evidence>
<dbReference type="InterPro" id="IPR033116">
    <property type="entry name" value="TRYPSIN_SER"/>
</dbReference>
<dbReference type="InterPro" id="IPR009003">
    <property type="entry name" value="Peptidase_S1_PA"/>
</dbReference>
<dbReference type="FunFam" id="2.40.10.10:FF:000176">
    <property type="entry name" value="Chymotrypsinogen A"/>
    <property type="match status" value="1"/>
</dbReference>
<feature type="domain" description="CUB" evidence="9">
    <location>
        <begin position="19"/>
        <end position="128"/>
    </location>
</feature>
<evidence type="ECO:0000256" key="3">
    <source>
        <dbReference type="ARBA" id="ARBA00022825"/>
    </source>
</evidence>
<comment type="caution">
    <text evidence="6">Lacks conserved residue(s) required for the propagation of feature annotation.</text>
</comment>
<dbReference type="InterPro" id="IPR043504">
    <property type="entry name" value="Peptidase_S1_PA_chymotrypsin"/>
</dbReference>
<dbReference type="RefSeq" id="XP_035693521.1">
    <property type="nucleotide sequence ID" value="XM_035837628.1"/>
</dbReference>
<dbReference type="SUPFAM" id="SSF50494">
    <property type="entry name" value="Trypsin-like serine proteases"/>
    <property type="match status" value="1"/>
</dbReference>
<dbReference type="PROSITE" id="PS50240">
    <property type="entry name" value="TRYPSIN_DOM"/>
    <property type="match status" value="1"/>
</dbReference>
<dbReference type="Pfam" id="PF00089">
    <property type="entry name" value="Trypsin"/>
    <property type="match status" value="1"/>
</dbReference>
<evidence type="ECO:0000256" key="1">
    <source>
        <dbReference type="ARBA" id="ARBA00022670"/>
    </source>
</evidence>
<accession>A0A9J7M2H7</accession>
<dbReference type="PROSITE" id="PS00134">
    <property type="entry name" value="TRYPSIN_HIS"/>
    <property type="match status" value="1"/>
</dbReference>
<keyword evidence="4" id="KW-0865">Zymogen</keyword>
<evidence type="ECO:0000259" key="9">
    <source>
        <dbReference type="PROSITE" id="PS01180"/>
    </source>
</evidence>
<proteinExistence type="predicted"/>
<dbReference type="CDD" id="cd00041">
    <property type="entry name" value="CUB"/>
    <property type="match status" value="1"/>
</dbReference>
<dbReference type="GeneID" id="118427714"/>
<dbReference type="InterPro" id="IPR000859">
    <property type="entry name" value="CUB_dom"/>
</dbReference>
<dbReference type="InterPro" id="IPR018114">
    <property type="entry name" value="TRYPSIN_HIS"/>
</dbReference>